<organism evidence="1 2">
    <name type="scientific">Thermoleptolyngbya sichuanensis A183</name>
    <dbReference type="NCBI Taxonomy" id="2737172"/>
    <lineage>
        <taxon>Bacteria</taxon>
        <taxon>Bacillati</taxon>
        <taxon>Cyanobacteriota</taxon>
        <taxon>Cyanophyceae</taxon>
        <taxon>Oculatellales</taxon>
        <taxon>Oculatellaceae</taxon>
        <taxon>Thermoleptolyngbya</taxon>
        <taxon>Thermoleptolyngbya sichuanensis</taxon>
    </lineage>
</organism>
<sequence length="102" mass="11317">MRIDFQSSGGFANLRLAYSVDTRTLRPGEASELEALVQQSHVMEMQPSQLAATSAGPPDVMTYRLELQEGDRHQSLTVTDLTAPPSLQPLLSRLRDLALEHR</sequence>
<dbReference type="EMBL" id="CP053661">
    <property type="protein sequence ID" value="QKD81132.1"/>
    <property type="molecule type" value="Genomic_DNA"/>
</dbReference>
<name>A0A6M8B533_9CYAN</name>
<evidence type="ECO:0000313" key="2">
    <source>
        <dbReference type="Proteomes" id="UP000505210"/>
    </source>
</evidence>
<keyword evidence="2" id="KW-1185">Reference proteome</keyword>
<dbReference type="KEGG" id="theu:HPC62_02130"/>
<dbReference type="InterPro" id="IPR049457">
    <property type="entry name" value="Emfourin"/>
</dbReference>
<evidence type="ECO:0000313" key="1">
    <source>
        <dbReference type="EMBL" id="QKD81132.1"/>
    </source>
</evidence>
<reference evidence="1 2" key="1">
    <citation type="submission" date="2020-05" db="EMBL/GenBank/DDBJ databases">
        <title>Complete genome sequence of of a novel Thermoleptolyngbya strain isolated from hot springs of Ganzi, Sichuan China.</title>
        <authorList>
            <person name="Tang J."/>
            <person name="Daroch M."/>
            <person name="Li L."/>
            <person name="Waleron K."/>
            <person name="Waleron M."/>
            <person name="Waleron M."/>
        </authorList>
    </citation>
    <scope>NUCLEOTIDE SEQUENCE [LARGE SCALE GENOMIC DNA]</scope>
    <source>
        <strain evidence="1 2">PKUAC-SCTA183</strain>
    </source>
</reference>
<proteinExistence type="predicted"/>
<gene>
    <name evidence="1" type="ORF">HPC62_02130</name>
</gene>
<accession>A0A6M8B533</accession>
<dbReference type="Proteomes" id="UP000505210">
    <property type="component" value="Chromosome"/>
</dbReference>
<protein>
    <submittedName>
        <fullName evidence="1">Uncharacterized protein</fullName>
    </submittedName>
</protein>
<dbReference type="RefSeq" id="WP_172353546.1">
    <property type="nucleotide sequence ID" value="NZ_CP053661.1"/>
</dbReference>
<dbReference type="AlphaFoldDB" id="A0A6M8B533"/>
<dbReference type="Pfam" id="PF20242">
    <property type="entry name" value="Emfourin"/>
    <property type="match status" value="1"/>
</dbReference>